<keyword evidence="1" id="KW-0472">Membrane</keyword>
<keyword evidence="1" id="KW-1133">Transmembrane helix</keyword>
<evidence type="ECO:0000256" key="1">
    <source>
        <dbReference type="SAM" id="Phobius"/>
    </source>
</evidence>
<organism evidence="2">
    <name type="scientific">Strongyloides stercoralis</name>
    <name type="common">Threadworm</name>
    <dbReference type="NCBI Taxonomy" id="6248"/>
    <lineage>
        <taxon>Eukaryota</taxon>
        <taxon>Metazoa</taxon>
        <taxon>Ecdysozoa</taxon>
        <taxon>Nematoda</taxon>
        <taxon>Chromadorea</taxon>
        <taxon>Rhabditida</taxon>
        <taxon>Tylenchina</taxon>
        <taxon>Panagrolaimomorpha</taxon>
        <taxon>Strongyloidoidea</taxon>
        <taxon>Strongyloididae</taxon>
        <taxon>Strongyloides</taxon>
    </lineage>
</organism>
<name>A0A0K0DVG4_STRER</name>
<keyword evidence="1" id="KW-0812">Transmembrane</keyword>
<protein>
    <submittedName>
        <fullName evidence="2">Uncharacterized protein</fullName>
    </submittedName>
</protein>
<reference evidence="2" key="1">
    <citation type="submission" date="2015-08" db="UniProtKB">
        <authorList>
            <consortium name="WormBaseParasite"/>
        </authorList>
    </citation>
    <scope>IDENTIFICATION</scope>
</reference>
<evidence type="ECO:0000313" key="2">
    <source>
        <dbReference type="WBParaSite" id="SSTP_0000123100.1"/>
    </source>
</evidence>
<sequence>MNIATASKRPLSLEDIIIARAKENERLNFLNETVSIDDKNNDEVNKNIEEKDKENITKVDDNELVISKINSDGAIAFFDTKNDKNLQRSNNSQNDSLNDKIFILNFDTEKSFDLDNKTISTNFFDSNKQIQLKAANFDNNANQKFNIEKEQKKTVYDFLKAPETFKNTSKNIYNELKFTNEEVEVSTLSSLNDNEINQLNESNFKKEKANVIKFFDFKNHVILHNSILSQSNSGKIQKYFYFQNYVVILPLILFLYNI</sequence>
<dbReference type="AlphaFoldDB" id="A0A0K0DVG4"/>
<feature type="transmembrane region" description="Helical" evidence="1">
    <location>
        <begin position="239"/>
        <end position="256"/>
    </location>
</feature>
<proteinExistence type="predicted"/>
<dbReference type="WBParaSite" id="SSTP_0000123100.1">
    <property type="protein sequence ID" value="SSTP_0000123100.1"/>
    <property type="gene ID" value="SSTP_0000123100"/>
</dbReference>
<accession>A0A0K0DVG4</accession>